<protein>
    <submittedName>
        <fullName evidence="11">PTS sugar transporter subunit IIC</fullName>
    </submittedName>
    <submittedName>
        <fullName evidence="10">PTS system N-acetylgalactosamine-specific EIIC component 1</fullName>
    </submittedName>
</protein>
<dbReference type="GO" id="GO:0005886">
    <property type="term" value="C:plasma membrane"/>
    <property type="evidence" value="ECO:0007669"/>
    <property type="project" value="UniProtKB-SubCell"/>
</dbReference>
<keyword evidence="5" id="KW-0598">Phosphotransferase system</keyword>
<evidence type="ECO:0000256" key="2">
    <source>
        <dbReference type="ARBA" id="ARBA00022448"/>
    </source>
</evidence>
<keyword evidence="6 9" id="KW-0812">Transmembrane</keyword>
<evidence type="ECO:0000256" key="1">
    <source>
        <dbReference type="ARBA" id="ARBA00004651"/>
    </source>
</evidence>
<keyword evidence="2" id="KW-0813">Transport</keyword>
<dbReference type="EMBL" id="RCYR01000001">
    <property type="protein sequence ID" value="RYS82258.1"/>
    <property type="molecule type" value="Genomic_DNA"/>
</dbReference>
<evidence type="ECO:0000256" key="9">
    <source>
        <dbReference type="SAM" id="Phobius"/>
    </source>
</evidence>
<feature type="transmembrane region" description="Helical" evidence="9">
    <location>
        <begin position="178"/>
        <end position="201"/>
    </location>
</feature>
<dbReference type="Proteomes" id="UP000095787">
    <property type="component" value="Unassembled WGS sequence"/>
</dbReference>
<dbReference type="InterPro" id="IPR050303">
    <property type="entry name" value="GatZ_KbaZ_carbometab"/>
</dbReference>
<feature type="transmembrane region" description="Helical" evidence="9">
    <location>
        <begin position="213"/>
        <end position="231"/>
    </location>
</feature>
<evidence type="ECO:0000256" key="4">
    <source>
        <dbReference type="ARBA" id="ARBA00022597"/>
    </source>
</evidence>
<keyword evidence="4 11" id="KW-0762">Sugar transport</keyword>
<reference evidence="10 12" key="1">
    <citation type="submission" date="2015-09" db="EMBL/GenBank/DDBJ databases">
        <authorList>
            <consortium name="Pathogen Informatics"/>
        </authorList>
    </citation>
    <scope>NUCLEOTIDE SEQUENCE [LARGE SCALE GENOMIC DNA]</scope>
    <source>
        <strain evidence="10 12">2789STDY5834841</strain>
    </source>
</reference>
<dbReference type="GeneID" id="97329139"/>
<feature type="transmembrane region" description="Helical" evidence="9">
    <location>
        <begin position="39"/>
        <end position="60"/>
    </location>
</feature>
<proteinExistence type="predicted"/>
<feature type="transmembrane region" description="Helical" evidence="9">
    <location>
        <begin position="101"/>
        <end position="124"/>
    </location>
</feature>
<evidence type="ECO:0000313" key="11">
    <source>
        <dbReference type="EMBL" id="RYS82258.1"/>
    </source>
</evidence>
<comment type="subcellular location">
    <subcellularLocation>
        <location evidence="1">Cell membrane</location>
        <topology evidence="1">Multi-pass membrane protein</topology>
    </subcellularLocation>
</comment>
<gene>
    <name evidence="10" type="primary">agaC_1</name>
    <name evidence="11" type="ORF">EAI93_00690</name>
    <name evidence="10" type="ORF">ERS852456_00900</name>
</gene>
<dbReference type="AlphaFoldDB" id="A0A174A1V1"/>
<feature type="transmembrane region" description="Helical" evidence="9">
    <location>
        <begin position="72"/>
        <end position="89"/>
    </location>
</feature>
<dbReference type="RefSeq" id="WP_004845571.1">
    <property type="nucleotide sequence ID" value="NZ_AP028249.1"/>
</dbReference>
<keyword evidence="8 9" id="KW-0472">Membrane</keyword>
<evidence type="ECO:0000313" key="13">
    <source>
        <dbReference type="Proteomes" id="UP000292665"/>
    </source>
</evidence>
<accession>A0A174A1V1</accession>
<feature type="transmembrane region" description="Helical" evidence="9">
    <location>
        <begin position="7"/>
        <end position="27"/>
    </location>
</feature>
<organism evidence="10 12">
    <name type="scientific">[Ruminococcus] torques</name>
    <dbReference type="NCBI Taxonomy" id="33039"/>
    <lineage>
        <taxon>Bacteria</taxon>
        <taxon>Bacillati</taxon>
        <taxon>Bacillota</taxon>
        <taxon>Clostridia</taxon>
        <taxon>Lachnospirales</taxon>
        <taxon>Lachnospiraceae</taxon>
        <taxon>Mediterraneibacter</taxon>
    </lineage>
</organism>
<evidence type="ECO:0000256" key="8">
    <source>
        <dbReference type="ARBA" id="ARBA00023136"/>
    </source>
</evidence>
<evidence type="ECO:0000256" key="3">
    <source>
        <dbReference type="ARBA" id="ARBA00022475"/>
    </source>
</evidence>
<dbReference type="PROSITE" id="PS51106">
    <property type="entry name" value="PTS_EIIC_TYPE_4"/>
    <property type="match status" value="1"/>
</dbReference>
<reference evidence="11 13" key="2">
    <citation type="journal article" date="2019" name="Science, e1252229">
        <title>Invertible promoters mediate bacterial phase variation, antibiotic resistance, and host adaptation in the gut.</title>
        <authorList>
            <person name="Jiang X."/>
            <person name="Hall A.B."/>
            <person name="Arthur T.D."/>
            <person name="Plichta D.R."/>
            <person name="Covington C.T."/>
            <person name="Poyet M."/>
            <person name="Crothers J."/>
            <person name="Moses P.L."/>
            <person name="Tolonen A.C."/>
            <person name="Vlamakis H."/>
            <person name="Alm E.J."/>
            <person name="Xavier R.J."/>
        </authorList>
    </citation>
    <scope>NUCLEOTIDE SEQUENCE [LARGE SCALE GENOMIC DNA]</scope>
    <source>
        <strain evidence="13">aa_0143</strain>
        <strain evidence="11">Aa_0143</strain>
    </source>
</reference>
<dbReference type="Proteomes" id="UP000292665">
    <property type="component" value="Unassembled WGS sequence"/>
</dbReference>
<dbReference type="GO" id="GO:0009401">
    <property type="term" value="P:phosphoenolpyruvate-dependent sugar phosphotransferase system"/>
    <property type="evidence" value="ECO:0007669"/>
    <property type="project" value="UniProtKB-KW"/>
</dbReference>
<evidence type="ECO:0000313" key="12">
    <source>
        <dbReference type="Proteomes" id="UP000095787"/>
    </source>
</evidence>
<dbReference type="InterPro" id="IPR004700">
    <property type="entry name" value="PTS_IIC_man"/>
</dbReference>
<dbReference type="EMBL" id="CYZO01000009">
    <property type="protein sequence ID" value="CUN82287.1"/>
    <property type="molecule type" value="Genomic_DNA"/>
</dbReference>
<evidence type="ECO:0000256" key="6">
    <source>
        <dbReference type="ARBA" id="ARBA00022692"/>
    </source>
</evidence>
<dbReference type="PANTHER" id="PTHR32502">
    <property type="entry name" value="N-ACETYLGALACTOSAMINE PERMEASE II COMPONENT-RELATED"/>
    <property type="match status" value="1"/>
</dbReference>
<evidence type="ECO:0000256" key="7">
    <source>
        <dbReference type="ARBA" id="ARBA00022989"/>
    </source>
</evidence>
<keyword evidence="7 9" id="KW-1133">Transmembrane helix</keyword>
<feature type="transmembrane region" description="Helical" evidence="9">
    <location>
        <begin position="145"/>
        <end position="166"/>
    </location>
</feature>
<evidence type="ECO:0000256" key="5">
    <source>
        <dbReference type="ARBA" id="ARBA00022683"/>
    </source>
</evidence>
<keyword evidence="3" id="KW-1003">Cell membrane</keyword>
<name>A0A174A1V1_9FIRM</name>
<evidence type="ECO:0000313" key="10">
    <source>
        <dbReference type="EMBL" id="CUN82287.1"/>
    </source>
</evidence>
<dbReference type="PANTHER" id="PTHR32502:SF8">
    <property type="entry name" value="N-ACETYLGALACTOSAMINE PERMEASE IIC COMPONENT 1"/>
    <property type="match status" value="1"/>
</dbReference>
<dbReference type="Pfam" id="PF03609">
    <property type="entry name" value="EII-Sor"/>
    <property type="match status" value="1"/>
</dbReference>
<sequence>MGDISIIQALLVFVVAFIMGIDQFSFLESLYQPIVTCPIIGAILGNFELGIVVGGAYQLIQIGSMPIGGAQPPNAILGGIMATIFAVSLDMEATADGVGAAMGLAIPFAVFGQYAVTLTFTFMSGMMAKADKYAEEANVKGIRNINFLEMAVLGCLFGVLAVAGLYGGTALGETLKDFSYQFSWVMAGLDAAGGAMKFVGFAILMKVMMSGEMWGFLLAGFAMALICAANASTAGATLLLCAFVGAAIAIYDFTTQTKIKQNAGAGAGFVGGDQDGI</sequence>